<reference evidence="4 5" key="1">
    <citation type="submission" date="2023-07" db="EMBL/GenBank/DDBJ databases">
        <title>Sorghum-associated microbial communities from plants grown in Nebraska, USA.</title>
        <authorList>
            <person name="Schachtman D."/>
        </authorList>
    </citation>
    <scope>NUCLEOTIDE SEQUENCE [LARGE SCALE GENOMIC DNA]</scope>
    <source>
        <strain evidence="4 5">BE57</strain>
    </source>
</reference>
<dbReference type="SFLD" id="SFLDG01065">
    <property type="entry name" value="anaerobic_coproporphyrinogen-I"/>
    <property type="match status" value="1"/>
</dbReference>
<dbReference type="InterPro" id="IPR023404">
    <property type="entry name" value="rSAM_horseshoe"/>
</dbReference>
<dbReference type="InterPro" id="IPR010723">
    <property type="entry name" value="HemN_C"/>
</dbReference>
<keyword evidence="2" id="KW-0004">4Fe-4S</keyword>
<dbReference type="Gene3D" id="3.80.30.20">
    <property type="entry name" value="tm_1862 like domain"/>
    <property type="match status" value="1"/>
</dbReference>
<evidence type="ECO:0000313" key="5">
    <source>
        <dbReference type="Proteomes" id="UP001264980"/>
    </source>
</evidence>
<comment type="function">
    <text evidence="2">Probably acts as a heme chaperone, transferring heme to an unknown acceptor. Binds one molecule of heme per monomer, possibly covalently. Binds 1 [4Fe-4S] cluster. The cluster is coordinated with 3 cysteines and an exchangeable S-adenosyl-L-methionine.</text>
</comment>
<dbReference type="InterPro" id="IPR058240">
    <property type="entry name" value="rSAM_sf"/>
</dbReference>
<feature type="domain" description="Radical SAM core" evidence="3">
    <location>
        <begin position="1"/>
        <end position="230"/>
    </location>
</feature>
<organism evidence="4 5">
    <name type="scientific">Dyadobacter fermentans</name>
    <dbReference type="NCBI Taxonomy" id="94254"/>
    <lineage>
        <taxon>Bacteria</taxon>
        <taxon>Pseudomonadati</taxon>
        <taxon>Bacteroidota</taxon>
        <taxon>Cytophagia</taxon>
        <taxon>Cytophagales</taxon>
        <taxon>Spirosomataceae</taxon>
        <taxon>Dyadobacter</taxon>
    </lineage>
</organism>
<dbReference type="CDD" id="cd01335">
    <property type="entry name" value="Radical_SAM"/>
    <property type="match status" value="1"/>
</dbReference>
<keyword evidence="2" id="KW-0143">Chaperone</keyword>
<dbReference type="NCBIfam" id="TIGR00539">
    <property type="entry name" value="hemN_rel"/>
    <property type="match status" value="1"/>
</dbReference>
<dbReference type="SFLD" id="SFLDS00029">
    <property type="entry name" value="Radical_SAM"/>
    <property type="match status" value="1"/>
</dbReference>
<dbReference type="SMART" id="SM00729">
    <property type="entry name" value="Elp3"/>
    <property type="match status" value="1"/>
</dbReference>
<dbReference type="PANTHER" id="PTHR13932">
    <property type="entry name" value="COPROPORPHYRINIGEN III OXIDASE"/>
    <property type="match status" value="1"/>
</dbReference>
<dbReference type="InterPro" id="IPR007197">
    <property type="entry name" value="rSAM"/>
</dbReference>
<evidence type="ECO:0000313" key="4">
    <source>
        <dbReference type="EMBL" id="MDR6809127.1"/>
    </source>
</evidence>
<dbReference type="InterPro" id="IPR034505">
    <property type="entry name" value="Coproporphyrinogen-III_oxidase"/>
</dbReference>
<keyword evidence="2" id="KW-0408">Iron</keyword>
<comment type="caution">
    <text evidence="4">The sequence shown here is derived from an EMBL/GenBank/DDBJ whole genome shotgun (WGS) entry which is preliminary data.</text>
</comment>
<dbReference type="GO" id="GO:0051989">
    <property type="term" value="F:coproporphyrinogen dehydrogenase activity"/>
    <property type="evidence" value="ECO:0007669"/>
    <property type="project" value="UniProtKB-EC"/>
</dbReference>
<dbReference type="InterPro" id="IPR004559">
    <property type="entry name" value="HemW-like"/>
</dbReference>
<dbReference type="SUPFAM" id="SSF102114">
    <property type="entry name" value="Radical SAM enzymes"/>
    <property type="match status" value="1"/>
</dbReference>
<keyword evidence="2" id="KW-0949">S-adenosyl-L-methionine</keyword>
<accession>A0ABU1R6U5</accession>
<dbReference type="SFLD" id="SFLDF00288">
    <property type="entry name" value="HemN-like__clustered_with_nucl"/>
    <property type="match status" value="1"/>
</dbReference>
<dbReference type="PANTHER" id="PTHR13932:SF5">
    <property type="entry name" value="RADICAL S-ADENOSYL METHIONINE DOMAIN-CONTAINING PROTEIN 1, MITOCHONDRIAL"/>
    <property type="match status" value="1"/>
</dbReference>
<evidence type="ECO:0000256" key="1">
    <source>
        <dbReference type="ARBA" id="ARBA00006100"/>
    </source>
</evidence>
<gene>
    <name evidence="4" type="ORF">J2W84_006192</name>
</gene>
<keyword evidence="4" id="KW-0560">Oxidoreductase</keyword>
<dbReference type="Pfam" id="PF06969">
    <property type="entry name" value="HemN_C"/>
    <property type="match status" value="1"/>
</dbReference>
<dbReference type="Proteomes" id="UP001264980">
    <property type="component" value="Unassembled WGS sequence"/>
</dbReference>
<keyword evidence="2" id="KW-0349">Heme</keyword>
<keyword evidence="2" id="KW-0479">Metal-binding</keyword>
<evidence type="ECO:0000256" key="2">
    <source>
        <dbReference type="RuleBase" id="RU364116"/>
    </source>
</evidence>
<dbReference type="Pfam" id="PF04055">
    <property type="entry name" value="Radical_SAM"/>
    <property type="match status" value="1"/>
</dbReference>
<proteinExistence type="inferred from homology"/>
<dbReference type="PROSITE" id="PS51918">
    <property type="entry name" value="RADICAL_SAM"/>
    <property type="match status" value="1"/>
</dbReference>
<protein>
    <recommendedName>
        <fullName evidence="2">Heme chaperone HemW</fullName>
    </recommendedName>
</protein>
<dbReference type="EMBL" id="JAVDTI010000008">
    <property type="protein sequence ID" value="MDR6809127.1"/>
    <property type="molecule type" value="Genomic_DNA"/>
</dbReference>
<evidence type="ECO:0000259" key="3">
    <source>
        <dbReference type="PROSITE" id="PS51918"/>
    </source>
</evidence>
<dbReference type="SFLD" id="SFLDG01082">
    <property type="entry name" value="B12-binding_domain_containing"/>
    <property type="match status" value="1"/>
</dbReference>
<keyword evidence="5" id="KW-1185">Reference proteome</keyword>
<sequence length="374" mass="42033">MHLYIHIPFCKQACHYCDFHFSTNTANKRAVVEAIAREIVLRQAYLPDGDMQTIYFGGGTPSMLDEAELNFLLETIHRQFRVAPNAEITLEANPDDLNAATLQMFSQAGINRLSIGIQSFHEPHLRFMNRAHSALEAEQCVRLAQHAGIDNISIDLIYAIPSENHAILQSDLSKAFTLGVPHISAYCLTIEPQTAFGSWLKKKKIQPIEEEYAAQQFEILVGSLRENGYEQYEISNFARNGHYSNHNSSYWKQHPYLGVGPSAHSYNGASREYNISNNAKYLQAIQNSIIPAMIETLSPADQTNEYLLTGLRTKWGVQLQKLEVLSAGRFALQAGDELGRMTRKGWIREDAGILLLTQAGKLFADRIASDLFID</sequence>
<comment type="similarity">
    <text evidence="1">Belongs to the anaerobic coproporphyrinogen-III oxidase family. HemW subfamily.</text>
</comment>
<name>A0ABU1R6U5_9BACT</name>
<keyword evidence="2" id="KW-0411">Iron-sulfur</keyword>
<comment type="subcellular location">
    <subcellularLocation>
        <location evidence="2">Cytoplasm</location>
    </subcellularLocation>
</comment>
<dbReference type="SFLD" id="SFLDF00562">
    <property type="entry name" value="HemN-like__clustered_with_heat"/>
    <property type="match status" value="1"/>
</dbReference>
<keyword evidence="2" id="KW-0963">Cytoplasm</keyword>
<dbReference type="RefSeq" id="WP_309992112.1">
    <property type="nucleotide sequence ID" value="NZ_JAVDTI010000008.1"/>
</dbReference>
<dbReference type="InterPro" id="IPR006638">
    <property type="entry name" value="Elp3/MiaA/NifB-like_rSAM"/>
</dbReference>